<reference evidence="7" key="1">
    <citation type="submission" date="2022-11" db="EMBL/GenBank/DDBJ databases">
        <authorList>
            <person name="Kikuchi T."/>
        </authorList>
    </citation>
    <scope>NUCLEOTIDE SEQUENCE</scope>
    <source>
        <strain evidence="7">PS1010</strain>
    </source>
</reference>
<comment type="caution">
    <text evidence="7">The sequence shown here is derived from an EMBL/GenBank/DDBJ whole genome shotgun (WGS) entry which is preliminary data.</text>
</comment>
<name>A0A9P1IQC0_9PELO</name>
<dbReference type="SUPFAM" id="SSF49363">
    <property type="entry name" value="Purple acid phosphatase, N-terminal domain"/>
    <property type="match status" value="1"/>
</dbReference>
<feature type="domain" description="Calcineurin-like phosphoesterase" evidence="4">
    <location>
        <begin position="120"/>
        <end position="318"/>
    </location>
</feature>
<dbReference type="PANTHER" id="PTHR45867:SF1">
    <property type="entry name" value="PURPLE ACID PHOSPHATASE"/>
    <property type="match status" value="1"/>
</dbReference>
<evidence type="ECO:0000256" key="2">
    <source>
        <dbReference type="ARBA" id="ARBA00023180"/>
    </source>
</evidence>
<dbReference type="AlphaFoldDB" id="A0A9P1IQC0"/>
<accession>A0A9P1IQC0</accession>
<organism evidence="7 8">
    <name type="scientific">Caenorhabditis angaria</name>
    <dbReference type="NCBI Taxonomy" id="860376"/>
    <lineage>
        <taxon>Eukaryota</taxon>
        <taxon>Metazoa</taxon>
        <taxon>Ecdysozoa</taxon>
        <taxon>Nematoda</taxon>
        <taxon>Chromadorea</taxon>
        <taxon>Rhabditida</taxon>
        <taxon>Rhabditina</taxon>
        <taxon>Rhabditomorpha</taxon>
        <taxon>Rhabditoidea</taxon>
        <taxon>Rhabditidae</taxon>
        <taxon>Peloderinae</taxon>
        <taxon>Caenorhabditis</taxon>
    </lineage>
</organism>
<evidence type="ECO:0000259" key="5">
    <source>
        <dbReference type="Pfam" id="PF14008"/>
    </source>
</evidence>
<dbReference type="CDD" id="cd00839">
    <property type="entry name" value="MPP_PAPs"/>
    <property type="match status" value="1"/>
</dbReference>
<evidence type="ECO:0000313" key="8">
    <source>
        <dbReference type="Proteomes" id="UP001152747"/>
    </source>
</evidence>
<keyword evidence="1" id="KW-0732">Signal</keyword>
<dbReference type="Pfam" id="PF00149">
    <property type="entry name" value="Metallophos"/>
    <property type="match status" value="1"/>
</dbReference>
<dbReference type="OrthoDB" id="45007at2759"/>
<keyword evidence="8" id="KW-1185">Reference proteome</keyword>
<comment type="similarity">
    <text evidence="3">Belongs to the metallophosphoesterase superfamily. Purple acid phosphatase family.</text>
</comment>
<dbReference type="InterPro" id="IPR008963">
    <property type="entry name" value="Purple_acid_Pase-like_N"/>
</dbReference>
<keyword evidence="3" id="KW-0378">Hydrolase</keyword>
<protein>
    <recommendedName>
        <fullName evidence="3">Purple acid phosphatase</fullName>
        <ecNumber evidence="3">3.1.3.2</ecNumber>
    </recommendedName>
</protein>
<comment type="catalytic activity">
    <reaction evidence="3">
        <text>a phosphate monoester + H2O = an alcohol + phosphate</text>
        <dbReference type="Rhea" id="RHEA:15017"/>
        <dbReference type="ChEBI" id="CHEBI:15377"/>
        <dbReference type="ChEBI" id="CHEBI:30879"/>
        <dbReference type="ChEBI" id="CHEBI:43474"/>
        <dbReference type="ChEBI" id="CHEBI:67140"/>
        <dbReference type="EC" id="3.1.3.2"/>
    </reaction>
</comment>
<dbReference type="EC" id="3.1.3.2" evidence="3"/>
<gene>
    <name evidence="7" type="ORF">CAMP_LOCUS11741</name>
</gene>
<dbReference type="Gene3D" id="2.60.40.380">
    <property type="entry name" value="Purple acid phosphatase-like, N-terminal"/>
    <property type="match status" value="1"/>
</dbReference>
<evidence type="ECO:0000259" key="6">
    <source>
        <dbReference type="Pfam" id="PF16656"/>
    </source>
</evidence>
<feature type="domain" description="Purple acid phosphatase N-terminal" evidence="6">
    <location>
        <begin position="18"/>
        <end position="111"/>
    </location>
</feature>
<evidence type="ECO:0000256" key="1">
    <source>
        <dbReference type="ARBA" id="ARBA00022729"/>
    </source>
</evidence>
<dbReference type="InterPro" id="IPR041792">
    <property type="entry name" value="MPP_PAP"/>
</dbReference>
<dbReference type="InterPro" id="IPR004843">
    <property type="entry name" value="Calcineurin-like_PHP"/>
</dbReference>
<dbReference type="Pfam" id="PF16656">
    <property type="entry name" value="Pur_ac_phosph_N"/>
    <property type="match status" value="1"/>
</dbReference>
<dbReference type="PANTHER" id="PTHR45867">
    <property type="entry name" value="PURPLE ACID PHOSPHATASE"/>
    <property type="match status" value="1"/>
</dbReference>
<evidence type="ECO:0000259" key="4">
    <source>
        <dbReference type="Pfam" id="PF00149"/>
    </source>
</evidence>
<dbReference type="SUPFAM" id="SSF56300">
    <property type="entry name" value="Metallo-dependent phosphatases"/>
    <property type="match status" value="1"/>
</dbReference>
<evidence type="ECO:0000313" key="7">
    <source>
        <dbReference type="EMBL" id="CAI5449104.1"/>
    </source>
</evidence>
<keyword evidence="2" id="KW-0325">Glycoprotein</keyword>
<feature type="domain" description="Purple acid phosphatase C-terminal" evidence="5">
    <location>
        <begin position="343"/>
        <end position="402"/>
    </location>
</feature>
<proteinExistence type="inferred from homology"/>
<dbReference type="GO" id="GO:0003993">
    <property type="term" value="F:acid phosphatase activity"/>
    <property type="evidence" value="ECO:0007669"/>
    <property type="project" value="UniProtKB-EC"/>
</dbReference>
<evidence type="ECO:0000256" key="3">
    <source>
        <dbReference type="RuleBase" id="RU361203"/>
    </source>
</evidence>
<dbReference type="InterPro" id="IPR025733">
    <property type="entry name" value="PAPs_C"/>
</dbReference>
<dbReference type="GO" id="GO:0046872">
    <property type="term" value="F:metal ion binding"/>
    <property type="evidence" value="ECO:0007669"/>
    <property type="project" value="InterPro"/>
</dbReference>
<dbReference type="EMBL" id="CANHGI010000004">
    <property type="protein sequence ID" value="CAI5449104.1"/>
    <property type="molecule type" value="Genomic_DNA"/>
</dbReference>
<sequence length="412" mass="46791">MMLLFLILPIIFADNRVEQVHLSLSGNMNAMVVTWLTQSPLPNVTPFVSYGLSADNLKWTGKATTTKWADEGHIGVHRYTHRATMRNMEAGTKYYYSVGSSQAKSKVFYFTQPDPSKPLRVAIFGDLSVYKGYSIKPLIDATHSNYLDFVIHIGDLAYDMQDDNGNVGDDYMNAIEDMTAYIPYMVFPGNHEVSHNFNHMVNRFTMPKNGVYDNNLFWSLDYGNAHFVAINSEYYAEGMSKEAKAQYEWLENDLKNNKAKWTFVLLHRPMYCSTQSSKGCDDFQDTLTRKGNALFPGIEQLLIDNKVDMVFYGHKHTYERMWPMAHGVPFKTADPSYIKNPAGPVHMLTGAAGCHTHLGPSDSIPQSFSITRLGNYGYTKLKVFNSTHISTHFIDTSVKVGDFLDKFYIQKN</sequence>
<dbReference type="InterPro" id="IPR029052">
    <property type="entry name" value="Metallo-depent_PP-like"/>
</dbReference>
<dbReference type="InterPro" id="IPR015914">
    <property type="entry name" value="PAPs_N"/>
</dbReference>
<dbReference type="Pfam" id="PF14008">
    <property type="entry name" value="Metallophos_C"/>
    <property type="match status" value="1"/>
</dbReference>
<dbReference type="Proteomes" id="UP001152747">
    <property type="component" value="Unassembled WGS sequence"/>
</dbReference>
<dbReference type="Gene3D" id="3.60.21.10">
    <property type="match status" value="1"/>
</dbReference>